<sequence>MLWPLLLCGAASFMAILRLLHTYGDRKRCAWYVQLASVTSWYLPFTIVFILPFDFSSTLYRKCELNCDEPLGYISSEFTRRLWFLLYWFMYTLTWLVLPIMMSYVDSGAFSFKDRLRESAWSNLQFYGISGVVGLVLVGYVVLTRRIVGTDLVAFMMALANFWGLFLVITFMGFGLVSIPRKLWRQGDLVLELSKIQSRAVAYKDKAYDSALELSDIVREANLVSSRIGYNDDLRHCVDKIMEYCPRTDANGIRPSTQNATLSDRIPVDITETYLAALHNRIKKAVLKEERDRWRWNRSARRAFFLQDAIDSSGNPRRQLESNLRPWSQWTIGKRAAAWWWYIVLRPVVYRALSIAAAVLSVGILWSEITFNLDSSHFSLVNHLLRSMGLSYFAIEATSIVIIAYMSLCAYSSVMKLRIFNIYSLESHHHTNERSLLFCGAYLCRLMFPLCYNFLNMAGGVDASKDDEVTEFSKFMDKIDLVPVLGEQSNRAIPVLIMVPAALAFFNIHGRVMEYFSISRAGVGTRAGGVNSGTNVDEDEDEDTELGPLCLPQEEGRGLLLEARRAAERMQGVTDSDHARRYSPSGSTHSNSTNYRTYLSSVGSAGEPAIVGGGGGGGGGGRGPREWHLGRPSLDRLNDDTTSASMNAPFDSPSDTTNLGVFGEPVGIHSAGGGLHGINAGYQDPLGATGASGDDGESYSDTSGSTNTDGNTRYNHTSGAQSPLGGGLGAASNKPTGMAARFGRWLPTRSSTQSTKPPTSRPNNATRLRPSSRQSSRYNYASDDGVHPGYSTVPRTPTSAQPHTGAFGRTAAERYLYTSTIGRGSGSGSGSRHHHHHLQQPLLQSPSSPGRSPNPWADLVEPGRSQARRHALSDSSVRTPRDQTKD</sequence>
<keyword evidence="4 7" id="KW-1133">Transmembrane helix</keyword>
<feature type="compositionally biased region" description="Polar residues" evidence="6">
    <location>
        <begin position="699"/>
        <end position="721"/>
    </location>
</feature>
<dbReference type="PANTHER" id="PTHR21355:SF0">
    <property type="entry name" value="G-PROTEIN COUPLED RECEPTOR-ASSOCIATED PROTEIN LMBRD2"/>
    <property type="match status" value="1"/>
</dbReference>
<comment type="caution">
    <text evidence="8">The sequence shown here is derived from an EMBL/GenBank/DDBJ whole genome shotgun (WGS) entry which is preliminary data.</text>
</comment>
<comment type="subcellular location">
    <subcellularLocation>
        <location evidence="1">Membrane</location>
        <topology evidence="1">Multi-pass membrane protein</topology>
    </subcellularLocation>
</comment>
<feature type="compositionally biased region" description="Low complexity" evidence="6">
    <location>
        <begin position="839"/>
        <end position="851"/>
    </location>
</feature>
<feature type="region of interest" description="Disordered" evidence="6">
    <location>
        <begin position="530"/>
        <end position="550"/>
    </location>
</feature>
<keyword evidence="9" id="KW-1185">Reference proteome</keyword>
<feature type="compositionally biased region" description="Polar residues" evidence="6">
    <location>
        <begin position="793"/>
        <end position="802"/>
    </location>
</feature>
<dbReference type="Proteomes" id="UP001149813">
    <property type="component" value="Unassembled WGS sequence"/>
</dbReference>
<dbReference type="OrthoDB" id="203099at2759"/>
<feature type="transmembrane region" description="Helical" evidence="7">
    <location>
        <begin position="348"/>
        <end position="369"/>
    </location>
</feature>
<feature type="transmembrane region" description="Helical" evidence="7">
    <location>
        <begin position="155"/>
        <end position="177"/>
    </location>
</feature>
<evidence type="ECO:0000256" key="5">
    <source>
        <dbReference type="ARBA" id="ARBA00023136"/>
    </source>
</evidence>
<dbReference type="PANTHER" id="PTHR21355">
    <property type="entry name" value="G-PROTEIN COUPLED RECEPTOR-ASSOCIATED PROTEIN LMBRD2"/>
    <property type="match status" value="1"/>
</dbReference>
<accession>A0A9W7Y0J5</accession>
<organism evidence="8 9">
    <name type="scientific">Coemansia erecta</name>
    <dbReference type="NCBI Taxonomy" id="147472"/>
    <lineage>
        <taxon>Eukaryota</taxon>
        <taxon>Fungi</taxon>
        <taxon>Fungi incertae sedis</taxon>
        <taxon>Zoopagomycota</taxon>
        <taxon>Kickxellomycotina</taxon>
        <taxon>Kickxellomycetes</taxon>
        <taxon>Kickxellales</taxon>
        <taxon>Kickxellaceae</taxon>
        <taxon>Coemansia</taxon>
    </lineage>
</organism>
<proteinExistence type="inferred from homology"/>
<keyword evidence="5 7" id="KW-0472">Membrane</keyword>
<evidence type="ECO:0000256" key="4">
    <source>
        <dbReference type="ARBA" id="ARBA00022989"/>
    </source>
</evidence>
<dbReference type="Pfam" id="PF04791">
    <property type="entry name" value="LMBR1"/>
    <property type="match status" value="1"/>
</dbReference>
<feature type="transmembrane region" description="Helical" evidence="7">
    <location>
        <begin position="389"/>
        <end position="414"/>
    </location>
</feature>
<protein>
    <recommendedName>
        <fullName evidence="10">LMBR1-domain-containing protein</fullName>
    </recommendedName>
</protein>
<feature type="transmembrane region" description="Helical" evidence="7">
    <location>
        <begin position="126"/>
        <end position="143"/>
    </location>
</feature>
<feature type="region of interest" description="Disordered" evidence="6">
    <location>
        <begin position="686"/>
        <end position="808"/>
    </location>
</feature>
<feature type="compositionally biased region" description="Polar residues" evidence="6">
    <location>
        <begin position="748"/>
        <end position="779"/>
    </location>
</feature>
<dbReference type="InterPro" id="IPR051584">
    <property type="entry name" value="GPCR-associated_LMBR1"/>
</dbReference>
<evidence type="ECO:0000313" key="9">
    <source>
        <dbReference type="Proteomes" id="UP001149813"/>
    </source>
</evidence>
<dbReference type="EMBL" id="JANBOJ010000149">
    <property type="protein sequence ID" value="KAJ1721778.1"/>
    <property type="molecule type" value="Genomic_DNA"/>
</dbReference>
<feature type="transmembrane region" description="Helical" evidence="7">
    <location>
        <begin position="85"/>
        <end position="105"/>
    </location>
</feature>
<feature type="region of interest" description="Disordered" evidence="6">
    <location>
        <begin position="820"/>
        <end position="886"/>
    </location>
</feature>
<dbReference type="GO" id="GO:0016020">
    <property type="term" value="C:membrane"/>
    <property type="evidence" value="ECO:0007669"/>
    <property type="project" value="UniProtKB-SubCell"/>
</dbReference>
<feature type="transmembrane region" description="Helical" evidence="7">
    <location>
        <begin position="6"/>
        <end position="24"/>
    </location>
</feature>
<gene>
    <name evidence="8" type="ORF">LPJ53_003731</name>
</gene>
<feature type="transmembrane region" description="Helical" evidence="7">
    <location>
        <begin position="31"/>
        <end position="51"/>
    </location>
</feature>
<dbReference type="InterPro" id="IPR006876">
    <property type="entry name" value="LMBR1-like_membr_prot"/>
</dbReference>
<keyword evidence="3 7" id="KW-0812">Transmembrane</keyword>
<feature type="transmembrane region" description="Helical" evidence="7">
    <location>
        <begin position="435"/>
        <end position="455"/>
    </location>
</feature>
<evidence type="ECO:0000256" key="3">
    <source>
        <dbReference type="ARBA" id="ARBA00022692"/>
    </source>
</evidence>
<evidence type="ECO:0000256" key="7">
    <source>
        <dbReference type="SAM" id="Phobius"/>
    </source>
</evidence>
<evidence type="ECO:0000256" key="1">
    <source>
        <dbReference type="ARBA" id="ARBA00004141"/>
    </source>
</evidence>
<dbReference type="AlphaFoldDB" id="A0A9W7Y0J5"/>
<evidence type="ECO:0000256" key="6">
    <source>
        <dbReference type="SAM" id="MobiDB-lite"/>
    </source>
</evidence>
<feature type="compositionally biased region" description="Basic and acidic residues" evidence="6">
    <location>
        <begin position="623"/>
        <end position="639"/>
    </location>
</feature>
<evidence type="ECO:0000313" key="8">
    <source>
        <dbReference type="EMBL" id="KAJ1721778.1"/>
    </source>
</evidence>
<feature type="compositionally biased region" description="Acidic residues" evidence="6">
    <location>
        <begin position="536"/>
        <end position="545"/>
    </location>
</feature>
<feature type="compositionally biased region" description="Polar residues" evidence="6">
    <location>
        <begin position="584"/>
        <end position="603"/>
    </location>
</feature>
<feature type="region of interest" description="Disordered" evidence="6">
    <location>
        <begin position="571"/>
        <end position="657"/>
    </location>
</feature>
<feature type="compositionally biased region" description="Gly residues" evidence="6">
    <location>
        <begin position="611"/>
        <end position="622"/>
    </location>
</feature>
<evidence type="ECO:0008006" key="10">
    <source>
        <dbReference type="Google" id="ProtNLM"/>
    </source>
</evidence>
<comment type="similarity">
    <text evidence="2">Belongs to the LIMR family.</text>
</comment>
<reference evidence="8" key="1">
    <citation type="submission" date="2022-07" db="EMBL/GenBank/DDBJ databases">
        <title>Phylogenomic reconstructions and comparative analyses of Kickxellomycotina fungi.</title>
        <authorList>
            <person name="Reynolds N.K."/>
            <person name="Stajich J.E."/>
            <person name="Barry K."/>
            <person name="Grigoriev I.V."/>
            <person name="Crous P."/>
            <person name="Smith M.E."/>
        </authorList>
    </citation>
    <scope>NUCLEOTIDE SEQUENCE</scope>
    <source>
        <strain evidence="8">NBRC 32514</strain>
    </source>
</reference>
<name>A0A9W7Y0J5_9FUNG</name>
<evidence type="ECO:0000256" key="2">
    <source>
        <dbReference type="ARBA" id="ARBA00010487"/>
    </source>
</evidence>